<dbReference type="AlphaFoldDB" id="A0A835JFH1"/>
<dbReference type="Pfam" id="PF03966">
    <property type="entry name" value="Trm112p"/>
    <property type="match status" value="1"/>
</dbReference>
<reference evidence="1 2" key="1">
    <citation type="submission" date="2020-10" db="EMBL/GenBank/DDBJ databases">
        <title>Plant Genome Project.</title>
        <authorList>
            <person name="Zhang R.-G."/>
        </authorList>
    </citation>
    <scope>NUCLEOTIDE SEQUENCE [LARGE SCALE GENOMIC DNA]</scope>
    <source>
        <strain evidence="1">FAFU-HL-1</strain>
        <tissue evidence="1">Leaf</tissue>
    </source>
</reference>
<comment type="caution">
    <text evidence="1">The sequence shown here is derived from an EMBL/GenBank/DDBJ whole genome shotgun (WGS) entry which is preliminary data.</text>
</comment>
<organism evidence="1 2">
    <name type="scientific">Salix dunnii</name>
    <dbReference type="NCBI Taxonomy" id="1413687"/>
    <lineage>
        <taxon>Eukaryota</taxon>
        <taxon>Viridiplantae</taxon>
        <taxon>Streptophyta</taxon>
        <taxon>Embryophyta</taxon>
        <taxon>Tracheophyta</taxon>
        <taxon>Spermatophyta</taxon>
        <taxon>Magnoliopsida</taxon>
        <taxon>eudicotyledons</taxon>
        <taxon>Gunneridae</taxon>
        <taxon>Pentapetalae</taxon>
        <taxon>rosids</taxon>
        <taxon>fabids</taxon>
        <taxon>Malpighiales</taxon>
        <taxon>Salicaceae</taxon>
        <taxon>Saliceae</taxon>
        <taxon>Salix</taxon>
    </lineage>
</organism>
<dbReference type="InterPro" id="IPR005651">
    <property type="entry name" value="Trm112-like"/>
</dbReference>
<dbReference type="PANTHER" id="PTHR47602">
    <property type="entry name" value="F-BOX PROTEIN SKIP22"/>
    <property type="match status" value="1"/>
</dbReference>
<evidence type="ECO:0000313" key="2">
    <source>
        <dbReference type="Proteomes" id="UP000657918"/>
    </source>
</evidence>
<dbReference type="Proteomes" id="UP000657918">
    <property type="component" value="Unassembled WGS sequence"/>
</dbReference>
<keyword evidence="2" id="KW-1185">Reference proteome</keyword>
<protein>
    <recommendedName>
        <fullName evidence="3">Protein preY, mitochondrial</fullName>
    </recommendedName>
</protein>
<dbReference type="Gene3D" id="2.20.25.10">
    <property type="match status" value="1"/>
</dbReference>
<sequence>MGLSSKPLLKLAGEGISKTLSEILVCPVSKQPLRYCKETTSLVSDSIAVSFPIKEGIPCLVPRDGKVLVPLSKAQSGETLETQELTSVEAMDIDTGSADVDGKRFSELYFMKKLLMKEMGDDGSSYKVLDIAVHAVFIESRYGGINSISGTQVDGFHLTEEQASKNLAMSLCYTILEPLDGKNDGMNGNDRSSMLYLENENFVLWKIVKNDLVLPLLIDRYL</sequence>
<accession>A0A835JFH1</accession>
<dbReference type="SUPFAM" id="SSF158997">
    <property type="entry name" value="Trm112p-like"/>
    <property type="match status" value="1"/>
</dbReference>
<gene>
    <name evidence="1" type="ORF">SADUNF_Sadunf15G0018500</name>
</gene>
<dbReference type="OrthoDB" id="1884515at2759"/>
<proteinExistence type="predicted"/>
<evidence type="ECO:0000313" key="1">
    <source>
        <dbReference type="EMBL" id="KAF9667394.1"/>
    </source>
</evidence>
<dbReference type="EMBL" id="JADGMS010000015">
    <property type="protein sequence ID" value="KAF9667394.1"/>
    <property type="molecule type" value="Genomic_DNA"/>
</dbReference>
<dbReference type="PANTHER" id="PTHR47602:SF2">
    <property type="entry name" value="F-BOX PROTEIN SKIP22"/>
    <property type="match status" value="1"/>
</dbReference>
<name>A0A835JFH1_9ROSI</name>
<evidence type="ECO:0008006" key="3">
    <source>
        <dbReference type="Google" id="ProtNLM"/>
    </source>
</evidence>